<dbReference type="AlphaFoldDB" id="A0AAP4BSH3"/>
<evidence type="ECO:0008006" key="4">
    <source>
        <dbReference type="Google" id="ProtNLM"/>
    </source>
</evidence>
<reference evidence="2" key="1">
    <citation type="submission" date="2023-05" db="EMBL/GenBank/DDBJ databases">
        <title>Metabolic capabilities are highly conserved among human nasal-associated Corynebacterium species in pangenomic analyses.</title>
        <authorList>
            <person name="Tran T.H."/>
            <person name="Roberts A.Q."/>
            <person name="Escapa I.F."/>
            <person name="Gao W."/>
            <person name="Conlan S."/>
            <person name="Kong H."/>
            <person name="Segre J.A."/>
            <person name="Kelly M.S."/>
            <person name="Lemon K.P."/>
        </authorList>
    </citation>
    <scope>NUCLEOTIDE SEQUENCE</scope>
    <source>
        <strain evidence="2">KPL2654</strain>
    </source>
</reference>
<dbReference type="EMBL" id="JASNVP010000003">
    <property type="protein sequence ID" value="MDK4325595.1"/>
    <property type="molecule type" value="Genomic_DNA"/>
</dbReference>
<organism evidence="2 3">
    <name type="scientific">Corynebacterium propinquum</name>
    <dbReference type="NCBI Taxonomy" id="43769"/>
    <lineage>
        <taxon>Bacteria</taxon>
        <taxon>Bacillati</taxon>
        <taxon>Actinomycetota</taxon>
        <taxon>Actinomycetes</taxon>
        <taxon>Mycobacteriales</taxon>
        <taxon>Corynebacteriaceae</taxon>
        <taxon>Corynebacterium</taxon>
    </lineage>
</organism>
<evidence type="ECO:0000313" key="3">
    <source>
        <dbReference type="Proteomes" id="UP001226160"/>
    </source>
</evidence>
<dbReference type="PROSITE" id="PS51257">
    <property type="entry name" value="PROKAR_LIPOPROTEIN"/>
    <property type="match status" value="1"/>
</dbReference>
<proteinExistence type="predicted"/>
<sequence length="249" mass="26440">MATIKYVRNRSLSAACAGLVLLLAGCTSADDTTGAVGASTPGQAGSGFGASLDENHAVRITADSSSTEQVLWAYIYRDTLREVGRKAQVIAAEGATTADRWELLRTGEADFMITCTGTFVEELHPALAKQLVDDVDGQEPNTADIHEQMHREVMGLLPPDIVTTAPSSAEGCAHAGDALPQDFTPLFSSRLFDRDTTGEIQKVTRLVDDRALEELEEKLADGLSIEDAVGQWASVNVTGESPDSVSDDA</sequence>
<accession>A0AAP4BSH3</accession>
<dbReference type="RefSeq" id="WP_239211987.1">
    <property type="nucleotide sequence ID" value="NZ_CP091865.1"/>
</dbReference>
<dbReference type="Gene3D" id="3.40.190.10">
    <property type="entry name" value="Periplasmic binding protein-like II"/>
    <property type="match status" value="1"/>
</dbReference>
<keyword evidence="1" id="KW-0732">Signal</keyword>
<evidence type="ECO:0000256" key="1">
    <source>
        <dbReference type="SAM" id="SignalP"/>
    </source>
</evidence>
<evidence type="ECO:0000313" key="2">
    <source>
        <dbReference type="EMBL" id="MDK4325595.1"/>
    </source>
</evidence>
<comment type="caution">
    <text evidence="2">The sequence shown here is derived from an EMBL/GenBank/DDBJ whole genome shotgun (WGS) entry which is preliminary data.</text>
</comment>
<feature type="chain" id="PRO_5043041638" description="ABC-type glycine betaine transport system substrate-binding domain-containing protein" evidence="1">
    <location>
        <begin position="30"/>
        <end position="249"/>
    </location>
</feature>
<feature type="signal peptide" evidence="1">
    <location>
        <begin position="1"/>
        <end position="29"/>
    </location>
</feature>
<dbReference type="Proteomes" id="UP001226160">
    <property type="component" value="Unassembled WGS sequence"/>
</dbReference>
<name>A0AAP4BSH3_9CORY</name>
<protein>
    <recommendedName>
        <fullName evidence="4">ABC-type glycine betaine transport system substrate-binding domain-containing protein</fullName>
    </recommendedName>
</protein>
<gene>
    <name evidence="2" type="ORF">QPX54_03570</name>
</gene>